<dbReference type="AlphaFoldDB" id="A0AAJ0CYS0"/>
<dbReference type="Proteomes" id="UP001251528">
    <property type="component" value="Unassembled WGS sequence"/>
</dbReference>
<gene>
    <name evidence="2" type="ORF">QQS21_002051</name>
</gene>
<sequence>MKYALFFASAIALTSALPQDNHVKKLPWMKPGQFSNACGAMAFDEESCGTKWFCENLKRYPDIRFKNADECFAAHEPEPKPVGLTDAEKATRANDQSALQEKREKVCEGSRSKRCNAYFDQCIKLESGYGKKVALEERVAWVENCVADKIKWFQ</sequence>
<feature type="chain" id="PRO_5042469487" evidence="1">
    <location>
        <begin position="17"/>
        <end position="154"/>
    </location>
</feature>
<evidence type="ECO:0000313" key="2">
    <source>
        <dbReference type="EMBL" id="KAK2611945.1"/>
    </source>
</evidence>
<keyword evidence="3" id="KW-1185">Reference proteome</keyword>
<proteinExistence type="predicted"/>
<name>A0AAJ0CYS0_9HYPO</name>
<keyword evidence="1" id="KW-0732">Signal</keyword>
<evidence type="ECO:0000313" key="3">
    <source>
        <dbReference type="Proteomes" id="UP001251528"/>
    </source>
</evidence>
<evidence type="ECO:0000256" key="1">
    <source>
        <dbReference type="SAM" id="SignalP"/>
    </source>
</evidence>
<feature type="signal peptide" evidence="1">
    <location>
        <begin position="1"/>
        <end position="16"/>
    </location>
</feature>
<dbReference type="EMBL" id="JASWJB010000023">
    <property type="protein sequence ID" value="KAK2611945.1"/>
    <property type="molecule type" value="Genomic_DNA"/>
</dbReference>
<reference evidence="2" key="1">
    <citation type="submission" date="2023-06" db="EMBL/GenBank/DDBJ databases">
        <title>Conoideocrella luteorostrata (Hypocreales: Clavicipitaceae), a potential biocontrol fungus for elongate hemlock scale in United States Christmas tree production areas.</title>
        <authorList>
            <person name="Barrett H."/>
            <person name="Lovett B."/>
            <person name="Macias A.M."/>
            <person name="Stajich J.E."/>
            <person name="Kasson M.T."/>
        </authorList>
    </citation>
    <scope>NUCLEOTIDE SEQUENCE</scope>
    <source>
        <strain evidence="2">ARSEF 14590</strain>
    </source>
</reference>
<protein>
    <submittedName>
        <fullName evidence="2">Uncharacterized protein</fullName>
    </submittedName>
</protein>
<accession>A0AAJ0CYS0</accession>
<organism evidence="2 3">
    <name type="scientific">Conoideocrella luteorostrata</name>
    <dbReference type="NCBI Taxonomy" id="1105319"/>
    <lineage>
        <taxon>Eukaryota</taxon>
        <taxon>Fungi</taxon>
        <taxon>Dikarya</taxon>
        <taxon>Ascomycota</taxon>
        <taxon>Pezizomycotina</taxon>
        <taxon>Sordariomycetes</taxon>
        <taxon>Hypocreomycetidae</taxon>
        <taxon>Hypocreales</taxon>
        <taxon>Clavicipitaceae</taxon>
        <taxon>Conoideocrella</taxon>
    </lineage>
</organism>
<comment type="caution">
    <text evidence="2">The sequence shown here is derived from an EMBL/GenBank/DDBJ whole genome shotgun (WGS) entry which is preliminary data.</text>
</comment>